<reference evidence="4 5" key="1">
    <citation type="submission" date="2016-10" db="EMBL/GenBank/DDBJ databases">
        <authorList>
            <person name="de Groot N.N."/>
        </authorList>
    </citation>
    <scope>NUCLEOTIDE SEQUENCE [LARGE SCALE GENOMIC DNA]</scope>
    <source>
        <strain evidence="4 5">ATCC 700224</strain>
    </source>
</reference>
<dbReference type="RefSeq" id="WP_092781486.1">
    <property type="nucleotide sequence ID" value="NZ_FNAP01000001.1"/>
</dbReference>
<dbReference type="EMBL" id="FNAP01000001">
    <property type="protein sequence ID" value="SDD76992.1"/>
    <property type="molecule type" value="Genomic_DNA"/>
</dbReference>
<organism evidence="4 5">
    <name type="scientific">Rhodospira trueperi</name>
    <dbReference type="NCBI Taxonomy" id="69960"/>
    <lineage>
        <taxon>Bacteria</taxon>
        <taxon>Pseudomonadati</taxon>
        <taxon>Pseudomonadota</taxon>
        <taxon>Alphaproteobacteria</taxon>
        <taxon>Rhodospirillales</taxon>
        <taxon>Rhodospirillaceae</taxon>
        <taxon>Rhodospira</taxon>
    </lineage>
</organism>
<dbReference type="InterPro" id="IPR002347">
    <property type="entry name" value="SDR_fam"/>
</dbReference>
<dbReference type="AlphaFoldDB" id="A0A1G6XG03"/>
<comment type="similarity">
    <text evidence="1">Belongs to the short-chain dehydrogenases/reductases (SDR) family.</text>
</comment>
<dbReference type="InterPro" id="IPR036291">
    <property type="entry name" value="NAD(P)-bd_dom_sf"/>
</dbReference>
<keyword evidence="2" id="KW-0560">Oxidoreductase</keyword>
<protein>
    <submittedName>
        <fullName evidence="4">Acetoacetyl-CoA reductase</fullName>
    </submittedName>
</protein>
<evidence type="ECO:0000259" key="3">
    <source>
        <dbReference type="SMART" id="SM00822"/>
    </source>
</evidence>
<dbReference type="InterPro" id="IPR057326">
    <property type="entry name" value="KR_dom"/>
</dbReference>
<evidence type="ECO:0000256" key="1">
    <source>
        <dbReference type="ARBA" id="ARBA00006484"/>
    </source>
</evidence>
<dbReference type="GO" id="GO:0005737">
    <property type="term" value="C:cytoplasm"/>
    <property type="evidence" value="ECO:0007669"/>
    <property type="project" value="InterPro"/>
</dbReference>
<dbReference type="Proteomes" id="UP000199412">
    <property type="component" value="Unassembled WGS sequence"/>
</dbReference>
<feature type="domain" description="Ketoreductase" evidence="3">
    <location>
        <begin position="5"/>
        <end position="180"/>
    </location>
</feature>
<dbReference type="PRINTS" id="PR00081">
    <property type="entry name" value="GDHRDH"/>
</dbReference>
<dbReference type="OrthoDB" id="9804774at2"/>
<dbReference type="FunFam" id="3.40.50.720:FF:000173">
    <property type="entry name" value="3-oxoacyl-[acyl-carrier protein] reductase"/>
    <property type="match status" value="1"/>
</dbReference>
<sequence length="242" mass="25460">MAEGRVALVTGGTRGIGAQISIELKAAGFRVAANYGGNDAAAQKFNEETGIPVYKFDVSDFEATKAAIQTIESDMGPIDVLVNNAGITRDSTLHRMTADQWNAVIQTNLTSAFNTTRNVIEGMRERGFGRIVNVTSMNGQCGQIGQANYAAAKSGMKGFTKSVALEGAAKNITVNNVSPGYTDTEMVRAVPANVLEKIIAGIPVKRLGSVHDIARAVVFLAADEAGFITGSTVSVNGGQHMY</sequence>
<dbReference type="InterPro" id="IPR050259">
    <property type="entry name" value="SDR"/>
</dbReference>
<dbReference type="PANTHER" id="PTHR42879">
    <property type="entry name" value="3-OXOACYL-(ACYL-CARRIER-PROTEIN) REDUCTASE"/>
    <property type="match status" value="1"/>
</dbReference>
<dbReference type="PRINTS" id="PR00080">
    <property type="entry name" value="SDRFAMILY"/>
</dbReference>
<evidence type="ECO:0000313" key="5">
    <source>
        <dbReference type="Proteomes" id="UP000199412"/>
    </source>
</evidence>
<dbReference type="PANTHER" id="PTHR42879:SF2">
    <property type="entry name" value="3-OXOACYL-[ACYL-CARRIER-PROTEIN] REDUCTASE FABG"/>
    <property type="match status" value="1"/>
</dbReference>
<evidence type="ECO:0000256" key="2">
    <source>
        <dbReference type="ARBA" id="ARBA00023002"/>
    </source>
</evidence>
<name>A0A1G6XG03_9PROT</name>
<dbReference type="CDD" id="cd05333">
    <property type="entry name" value="BKR_SDR_c"/>
    <property type="match status" value="1"/>
</dbReference>
<gene>
    <name evidence="4" type="ORF">SAMN05421720_101488</name>
</gene>
<keyword evidence="5" id="KW-1185">Reference proteome</keyword>
<dbReference type="InterPro" id="IPR011283">
    <property type="entry name" value="Acetoacetyl-CoA_reductase"/>
</dbReference>
<dbReference type="NCBIfam" id="TIGR01829">
    <property type="entry name" value="AcAcCoA_reduct"/>
    <property type="match status" value="1"/>
</dbReference>
<evidence type="ECO:0000313" key="4">
    <source>
        <dbReference type="EMBL" id="SDD76992.1"/>
    </source>
</evidence>
<dbReference type="SUPFAM" id="SSF51735">
    <property type="entry name" value="NAD(P)-binding Rossmann-fold domains"/>
    <property type="match status" value="1"/>
</dbReference>
<dbReference type="GO" id="GO:0032787">
    <property type="term" value="P:monocarboxylic acid metabolic process"/>
    <property type="evidence" value="ECO:0007669"/>
    <property type="project" value="UniProtKB-ARBA"/>
</dbReference>
<dbReference type="NCBIfam" id="NF009464">
    <property type="entry name" value="PRK12824.1"/>
    <property type="match status" value="1"/>
</dbReference>
<dbReference type="NCBIfam" id="NF009466">
    <property type="entry name" value="PRK12826.1-2"/>
    <property type="match status" value="1"/>
</dbReference>
<dbReference type="GO" id="GO:0042619">
    <property type="term" value="P:poly-hydroxybutyrate biosynthetic process"/>
    <property type="evidence" value="ECO:0007669"/>
    <property type="project" value="InterPro"/>
</dbReference>
<dbReference type="InterPro" id="IPR020904">
    <property type="entry name" value="Sc_DH/Rdtase_CS"/>
</dbReference>
<accession>A0A1G6XG03</accession>
<dbReference type="SMART" id="SM00822">
    <property type="entry name" value="PKS_KR"/>
    <property type="match status" value="1"/>
</dbReference>
<dbReference type="GO" id="GO:0018454">
    <property type="term" value="F:acetoacetyl-CoA reductase activity"/>
    <property type="evidence" value="ECO:0007669"/>
    <property type="project" value="InterPro"/>
</dbReference>
<dbReference type="Pfam" id="PF13561">
    <property type="entry name" value="adh_short_C2"/>
    <property type="match status" value="1"/>
</dbReference>
<dbReference type="PROSITE" id="PS00061">
    <property type="entry name" value="ADH_SHORT"/>
    <property type="match status" value="1"/>
</dbReference>
<dbReference type="Gene3D" id="3.40.50.720">
    <property type="entry name" value="NAD(P)-binding Rossmann-like Domain"/>
    <property type="match status" value="1"/>
</dbReference>
<dbReference type="STRING" id="69960.SAMN05421720_101488"/>
<proteinExistence type="inferred from homology"/>